<gene>
    <name evidence="1" type="ORF">M0R45_031050</name>
</gene>
<accession>A0AAW1WH60</accession>
<evidence type="ECO:0000313" key="1">
    <source>
        <dbReference type="EMBL" id="KAK9922590.1"/>
    </source>
</evidence>
<dbReference type="InterPro" id="IPR015661">
    <property type="entry name" value="Bub1/Mad3"/>
</dbReference>
<dbReference type="PANTHER" id="PTHR14030:SF4">
    <property type="entry name" value="BUB1 KINASE, ISOFORM A-RELATED"/>
    <property type="match status" value="1"/>
</dbReference>
<dbReference type="Gene3D" id="1.10.510.10">
    <property type="entry name" value="Transferase(Phosphotransferase) domain 1"/>
    <property type="match status" value="1"/>
</dbReference>
<dbReference type="GO" id="GO:0007094">
    <property type="term" value="P:mitotic spindle assembly checkpoint signaling"/>
    <property type="evidence" value="ECO:0007669"/>
    <property type="project" value="InterPro"/>
</dbReference>
<dbReference type="Proteomes" id="UP001457282">
    <property type="component" value="Unassembled WGS sequence"/>
</dbReference>
<dbReference type="AlphaFoldDB" id="A0AAW1WH60"/>
<sequence>MQENKPWTFQVDTYGLCVIVHMMLHNSYMEIDKKPSPDGGCVYLPMSSLKSFTPLGILTILTSIMLIQMTSDTGKVELWKNLFVKLLNSNPGYNEKKLLQDLRESFQEYMCSDPHLIKTLSDLLAKQRLSMCVA</sequence>
<dbReference type="EMBL" id="JBEDUW010000006">
    <property type="protein sequence ID" value="KAK9922590.1"/>
    <property type="molecule type" value="Genomic_DNA"/>
</dbReference>
<protein>
    <submittedName>
        <fullName evidence="1">Uncharacterized protein</fullName>
    </submittedName>
</protein>
<organism evidence="1 2">
    <name type="scientific">Rubus argutus</name>
    <name type="common">Southern blackberry</name>
    <dbReference type="NCBI Taxonomy" id="59490"/>
    <lineage>
        <taxon>Eukaryota</taxon>
        <taxon>Viridiplantae</taxon>
        <taxon>Streptophyta</taxon>
        <taxon>Embryophyta</taxon>
        <taxon>Tracheophyta</taxon>
        <taxon>Spermatophyta</taxon>
        <taxon>Magnoliopsida</taxon>
        <taxon>eudicotyledons</taxon>
        <taxon>Gunneridae</taxon>
        <taxon>Pentapetalae</taxon>
        <taxon>rosids</taxon>
        <taxon>fabids</taxon>
        <taxon>Rosales</taxon>
        <taxon>Rosaceae</taxon>
        <taxon>Rosoideae</taxon>
        <taxon>Rosoideae incertae sedis</taxon>
        <taxon>Rubus</taxon>
    </lineage>
</organism>
<keyword evidence="2" id="KW-1185">Reference proteome</keyword>
<reference evidence="1 2" key="1">
    <citation type="journal article" date="2023" name="G3 (Bethesda)">
        <title>A chromosome-length genome assembly and annotation of blackberry (Rubus argutus, cv. 'Hillquist').</title>
        <authorList>
            <person name="Bruna T."/>
            <person name="Aryal R."/>
            <person name="Dudchenko O."/>
            <person name="Sargent D.J."/>
            <person name="Mead D."/>
            <person name="Buti M."/>
            <person name="Cavallini A."/>
            <person name="Hytonen T."/>
            <person name="Andres J."/>
            <person name="Pham M."/>
            <person name="Weisz D."/>
            <person name="Mascagni F."/>
            <person name="Usai G."/>
            <person name="Natali L."/>
            <person name="Bassil N."/>
            <person name="Fernandez G.E."/>
            <person name="Lomsadze A."/>
            <person name="Armour M."/>
            <person name="Olukolu B."/>
            <person name="Poorten T."/>
            <person name="Britton C."/>
            <person name="Davik J."/>
            <person name="Ashrafi H."/>
            <person name="Aiden E.L."/>
            <person name="Borodovsky M."/>
            <person name="Worthington M."/>
        </authorList>
    </citation>
    <scope>NUCLEOTIDE SEQUENCE [LARGE SCALE GENOMIC DNA]</scope>
    <source>
        <strain evidence="1">PI 553951</strain>
    </source>
</reference>
<proteinExistence type="predicted"/>
<name>A0AAW1WH60_RUBAR</name>
<comment type="caution">
    <text evidence="1">The sequence shown here is derived from an EMBL/GenBank/DDBJ whole genome shotgun (WGS) entry which is preliminary data.</text>
</comment>
<dbReference type="GO" id="GO:0032991">
    <property type="term" value="C:protein-containing complex"/>
    <property type="evidence" value="ECO:0007669"/>
    <property type="project" value="UniProtKB-ARBA"/>
</dbReference>
<dbReference type="PANTHER" id="PTHR14030">
    <property type="entry name" value="MITOTIC CHECKPOINT SERINE/THREONINE-PROTEIN KINASE BUB1"/>
    <property type="match status" value="1"/>
</dbReference>
<evidence type="ECO:0000313" key="2">
    <source>
        <dbReference type="Proteomes" id="UP001457282"/>
    </source>
</evidence>
<dbReference type="GO" id="GO:0004672">
    <property type="term" value="F:protein kinase activity"/>
    <property type="evidence" value="ECO:0007669"/>
    <property type="project" value="TreeGrafter"/>
</dbReference>
<dbReference type="GO" id="GO:0051754">
    <property type="term" value="P:meiotic sister chromatid cohesion, centromeric"/>
    <property type="evidence" value="ECO:0007669"/>
    <property type="project" value="TreeGrafter"/>
</dbReference>